<proteinExistence type="predicted"/>
<name>A0A0A1VWS1_MICAE</name>
<evidence type="ECO:0000313" key="2">
    <source>
        <dbReference type="EMBL" id="GAL94019.1"/>
    </source>
</evidence>
<dbReference type="AlphaFoldDB" id="A0A0A1VWS1"/>
<gene>
    <name evidence="2" type="ORF">N44_02599</name>
</gene>
<dbReference type="InterPro" id="IPR021562">
    <property type="entry name" value="DUF3007"/>
</dbReference>
<dbReference type="Pfam" id="PF11460">
    <property type="entry name" value="DUF3007"/>
    <property type="match status" value="1"/>
</dbReference>
<evidence type="ECO:0000256" key="1">
    <source>
        <dbReference type="SAM" id="Phobius"/>
    </source>
</evidence>
<dbReference type="RefSeq" id="WP_045359946.1">
    <property type="nucleotide sequence ID" value="NZ_BBPA01000051.1"/>
</dbReference>
<keyword evidence="1" id="KW-1133">Transmembrane helix</keyword>
<reference evidence="3" key="1">
    <citation type="journal article" date="2015" name="Genome">
        <title>Whole Genome Sequence of the Non-Microcystin-Producing Microcystis aeruginosa Strain NIES-44.</title>
        <authorList>
            <person name="Okano K."/>
            <person name="Miyata N."/>
            <person name="Ozaki Y."/>
        </authorList>
    </citation>
    <scope>NUCLEOTIDE SEQUENCE [LARGE SCALE GENOMIC DNA]</scope>
    <source>
        <strain evidence="3">NIES-44</strain>
    </source>
</reference>
<dbReference type="PANTHER" id="PTHR35734">
    <property type="entry name" value="OS01G0805200 PROTEIN"/>
    <property type="match status" value="1"/>
</dbReference>
<evidence type="ECO:0000313" key="3">
    <source>
        <dbReference type="Proteomes" id="UP000030321"/>
    </source>
</evidence>
<protein>
    <recommendedName>
        <fullName evidence="4">DUF3007 family protein</fullName>
    </recommendedName>
</protein>
<accession>A0A0A1VWS1</accession>
<sequence length="101" mass="11367">MRRIDVIGIGIGMFAMGGILYIVLQKTGLDSASAGIWSQAVLVGGVIGWIFTYLFRVATDNMTYGKQRKDYEDAVFKKRLEAMTPEEIAQMQQEIEEEKTK</sequence>
<feature type="transmembrane region" description="Helical" evidence="1">
    <location>
        <begin position="36"/>
        <end position="59"/>
    </location>
</feature>
<feature type="transmembrane region" description="Helical" evidence="1">
    <location>
        <begin position="7"/>
        <end position="24"/>
    </location>
</feature>
<dbReference type="EMBL" id="BBPA01000051">
    <property type="protein sequence ID" value="GAL94019.1"/>
    <property type="molecule type" value="Genomic_DNA"/>
</dbReference>
<comment type="caution">
    <text evidence="2">The sequence shown here is derived from an EMBL/GenBank/DDBJ whole genome shotgun (WGS) entry which is preliminary data.</text>
</comment>
<dbReference type="Proteomes" id="UP000030321">
    <property type="component" value="Unassembled WGS sequence"/>
</dbReference>
<organism evidence="2 3">
    <name type="scientific">Microcystis aeruginosa NIES-44</name>
    <dbReference type="NCBI Taxonomy" id="449439"/>
    <lineage>
        <taxon>Bacteria</taxon>
        <taxon>Bacillati</taxon>
        <taxon>Cyanobacteriota</taxon>
        <taxon>Cyanophyceae</taxon>
        <taxon>Oscillatoriophycideae</taxon>
        <taxon>Chroococcales</taxon>
        <taxon>Microcystaceae</taxon>
        <taxon>Microcystis</taxon>
    </lineage>
</organism>
<dbReference type="PANTHER" id="PTHR35734:SF1">
    <property type="entry name" value="OS01G0805200 PROTEIN"/>
    <property type="match status" value="1"/>
</dbReference>
<keyword evidence="1" id="KW-0472">Membrane</keyword>
<keyword evidence="1" id="KW-0812">Transmembrane</keyword>
<evidence type="ECO:0008006" key="4">
    <source>
        <dbReference type="Google" id="ProtNLM"/>
    </source>
</evidence>